<protein>
    <submittedName>
        <fullName evidence="2">Uncharacterized protein</fullName>
    </submittedName>
</protein>
<keyword evidence="1" id="KW-1133">Transmembrane helix</keyword>
<organism evidence="2 3">
    <name type="scientific">Gordonia terrae C-6</name>
    <dbReference type="NCBI Taxonomy" id="1316928"/>
    <lineage>
        <taxon>Bacteria</taxon>
        <taxon>Bacillati</taxon>
        <taxon>Actinomycetota</taxon>
        <taxon>Actinomycetes</taxon>
        <taxon>Mycobacteriales</taxon>
        <taxon>Gordoniaceae</taxon>
        <taxon>Gordonia</taxon>
    </lineage>
</organism>
<dbReference type="EMBL" id="AQPW01000004">
    <property type="protein sequence ID" value="EON33736.1"/>
    <property type="molecule type" value="Genomic_DNA"/>
</dbReference>
<evidence type="ECO:0000313" key="2">
    <source>
        <dbReference type="EMBL" id="EON33736.1"/>
    </source>
</evidence>
<feature type="transmembrane region" description="Helical" evidence="1">
    <location>
        <begin position="75"/>
        <end position="95"/>
    </location>
</feature>
<evidence type="ECO:0000256" key="1">
    <source>
        <dbReference type="SAM" id="Phobius"/>
    </source>
</evidence>
<sequence length="104" mass="11700">MAVSQNENEKPAKVYQINALNDKIDAVIKSQEETKTLILNQSQTYPTRTELALELEKRDNQIDQLKKTLGNYSRVVWILVSAFIPMLGLSLWQLIINAAKGGGQ</sequence>
<dbReference type="AlphaFoldDB" id="R7YCL1"/>
<keyword evidence="1" id="KW-0812">Transmembrane</keyword>
<proteinExistence type="predicted"/>
<dbReference type="Proteomes" id="UP000013569">
    <property type="component" value="Unassembled WGS sequence"/>
</dbReference>
<keyword evidence="1" id="KW-0472">Membrane</keyword>
<accession>R7YCL1</accession>
<gene>
    <name evidence="2" type="ORF">GTC6_05197</name>
</gene>
<name>R7YCL1_9ACTN</name>
<evidence type="ECO:0000313" key="3">
    <source>
        <dbReference type="Proteomes" id="UP000013569"/>
    </source>
</evidence>
<comment type="caution">
    <text evidence="2">The sequence shown here is derived from an EMBL/GenBank/DDBJ whole genome shotgun (WGS) entry which is preliminary data.</text>
</comment>
<reference evidence="2 3" key="1">
    <citation type="journal article" date="2013" name="Genome Announc.">
        <title>Draft Genome Sequence of a Benzothiophene-Desulfurizing Bacterium, Gordona terrae Strain C-6.</title>
        <authorList>
            <person name="Wang W."/>
            <person name="Ma T."/>
            <person name="Ren Y."/>
            <person name="Li G."/>
        </authorList>
    </citation>
    <scope>NUCLEOTIDE SEQUENCE [LARGE SCALE GENOMIC DNA]</scope>
    <source>
        <strain evidence="2 3">C-6</strain>
    </source>
</reference>
<dbReference type="PATRIC" id="fig|1316928.3.peg.1053"/>